<sequence length="113" mass="12253">MHLFKDDLQVGDVVRSRKPPTARKRQVMDVPEGTVTGLETDSDRDGYALVKIPGVPKPVRVSVSTLERVTSGLTAGDWVRLKGECCNHFPVGILHSIQRDGSVAAGFIGLETL</sequence>
<organism evidence="1 2">
    <name type="scientific">Rubus argutus</name>
    <name type="common">Southern blackberry</name>
    <dbReference type="NCBI Taxonomy" id="59490"/>
    <lineage>
        <taxon>Eukaryota</taxon>
        <taxon>Viridiplantae</taxon>
        <taxon>Streptophyta</taxon>
        <taxon>Embryophyta</taxon>
        <taxon>Tracheophyta</taxon>
        <taxon>Spermatophyta</taxon>
        <taxon>Magnoliopsida</taxon>
        <taxon>eudicotyledons</taxon>
        <taxon>Gunneridae</taxon>
        <taxon>Pentapetalae</taxon>
        <taxon>rosids</taxon>
        <taxon>fabids</taxon>
        <taxon>Rosales</taxon>
        <taxon>Rosaceae</taxon>
        <taxon>Rosoideae</taxon>
        <taxon>Rosoideae incertae sedis</taxon>
        <taxon>Rubus</taxon>
    </lineage>
</organism>
<evidence type="ECO:0000313" key="1">
    <source>
        <dbReference type="EMBL" id="KAK9923067.1"/>
    </source>
</evidence>
<dbReference type="PANTHER" id="PTHR47209">
    <property type="entry name" value="OS06G0639500 PROTEIN"/>
    <property type="match status" value="1"/>
</dbReference>
<dbReference type="EMBL" id="JBEDUW010000006">
    <property type="protein sequence ID" value="KAK9923067.1"/>
    <property type="molecule type" value="Genomic_DNA"/>
</dbReference>
<protein>
    <submittedName>
        <fullName evidence="1">Uncharacterized protein</fullName>
    </submittedName>
</protein>
<gene>
    <name evidence="1" type="ORF">M0R45_031501</name>
</gene>
<dbReference type="AlphaFoldDB" id="A0AAW1WEU5"/>
<reference evidence="1 2" key="1">
    <citation type="journal article" date="2023" name="G3 (Bethesda)">
        <title>A chromosome-length genome assembly and annotation of blackberry (Rubus argutus, cv. 'Hillquist').</title>
        <authorList>
            <person name="Bruna T."/>
            <person name="Aryal R."/>
            <person name="Dudchenko O."/>
            <person name="Sargent D.J."/>
            <person name="Mead D."/>
            <person name="Buti M."/>
            <person name="Cavallini A."/>
            <person name="Hytonen T."/>
            <person name="Andres J."/>
            <person name="Pham M."/>
            <person name="Weisz D."/>
            <person name="Mascagni F."/>
            <person name="Usai G."/>
            <person name="Natali L."/>
            <person name="Bassil N."/>
            <person name="Fernandez G.E."/>
            <person name="Lomsadze A."/>
            <person name="Armour M."/>
            <person name="Olukolu B."/>
            <person name="Poorten T."/>
            <person name="Britton C."/>
            <person name="Davik J."/>
            <person name="Ashrafi H."/>
            <person name="Aiden E.L."/>
            <person name="Borodovsky M."/>
            <person name="Worthington M."/>
        </authorList>
    </citation>
    <scope>NUCLEOTIDE SEQUENCE [LARGE SCALE GENOMIC DNA]</scope>
    <source>
        <strain evidence="1">PI 553951</strain>
    </source>
</reference>
<dbReference type="PANTHER" id="PTHR47209:SF10">
    <property type="entry name" value="E3 UBIQUITIN-PROTEIN LIGASE KEG-LIKE"/>
    <property type="match status" value="1"/>
</dbReference>
<proteinExistence type="predicted"/>
<comment type="caution">
    <text evidence="1">The sequence shown here is derived from an EMBL/GenBank/DDBJ whole genome shotgun (WGS) entry which is preliminary data.</text>
</comment>
<accession>A0AAW1WEU5</accession>
<evidence type="ECO:0000313" key="2">
    <source>
        <dbReference type="Proteomes" id="UP001457282"/>
    </source>
</evidence>
<dbReference type="Proteomes" id="UP001457282">
    <property type="component" value="Unassembled WGS sequence"/>
</dbReference>
<keyword evidence="2" id="KW-1185">Reference proteome</keyword>
<dbReference type="InterPro" id="IPR053293">
    <property type="entry name" value="OCM_Kinase"/>
</dbReference>
<name>A0AAW1WEU5_RUBAR</name>